<keyword evidence="2" id="KW-0539">Nucleus</keyword>
<name>A0A8B9TNJ3_ANAPL</name>
<dbReference type="PANTHER" id="PTHR21765:SF1">
    <property type="entry name" value="CHD1 HELICAL C-TERMINAL DOMAIN CONTAINING PROTEIN 1"/>
    <property type="match status" value="1"/>
</dbReference>
<sequence>MFVGEGCRIGTNRRLTCSFGTSQATEGDAAGSRGEPTPRTGSSHAAPCRTPLINYADGLDRDTFKICKEFLRPFKKSLRKLSLPQHLSRKRKVKYTKESLTIIGDRIDLFLRQHCRASEVKHWKTMMWRFVSLFSENDEKQLQKLYKYIKSNRMDKFKVSQQERQCPARCPCCTHLKG</sequence>
<evidence type="ECO:0000256" key="1">
    <source>
        <dbReference type="ARBA" id="ARBA00004123"/>
    </source>
</evidence>
<reference evidence="5" key="2">
    <citation type="submission" date="2025-08" db="UniProtKB">
        <authorList>
            <consortium name="Ensembl"/>
        </authorList>
    </citation>
    <scope>IDENTIFICATION</scope>
</reference>
<dbReference type="Ensembl" id="ENSAPLT00020025756.1">
    <property type="protein sequence ID" value="ENSAPLP00020023873.1"/>
    <property type="gene ID" value="ENSAPLG00020016547.1"/>
</dbReference>
<evidence type="ECO:0000256" key="3">
    <source>
        <dbReference type="SAM" id="MobiDB-lite"/>
    </source>
</evidence>
<proteinExistence type="predicted"/>
<dbReference type="InterPro" id="IPR039880">
    <property type="entry name" value="CHCT1-like"/>
</dbReference>
<organism evidence="5 6">
    <name type="scientific">Anas platyrhynchos</name>
    <name type="common">Mallard</name>
    <name type="synonym">Anas boschas</name>
    <dbReference type="NCBI Taxonomy" id="8839"/>
    <lineage>
        <taxon>Eukaryota</taxon>
        <taxon>Metazoa</taxon>
        <taxon>Chordata</taxon>
        <taxon>Craniata</taxon>
        <taxon>Vertebrata</taxon>
        <taxon>Euteleostomi</taxon>
        <taxon>Archelosauria</taxon>
        <taxon>Archosauria</taxon>
        <taxon>Dinosauria</taxon>
        <taxon>Saurischia</taxon>
        <taxon>Theropoda</taxon>
        <taxon>Coelurosauria</taxon>
        <taxon>Aves</taxon>
        <taxon>Neognathae</taxon>
        <taxon>Galloanserae</taxon>
        <taxon>Anseriformes</taxon>
        <taxon>Anatidae</taxon>
        <taxon>Anatinae</taxon>
        <taxon>Anas</taxon>
    </lineage>
</organism>
<feature type="region of interest" description="Disordered" evidence="3">
    <location>
        <begin position="23"/>
        <end position="46"/>
    </location>
</feature>
<evidence type="ECO:0000256" key="2">
    <source>
        <dbReference type="ARBA" id="ARBA00023242"/>
    </source>
</evidence>
<dbReference type="PANTHER" id="PTHR21765">
    <property type="entry name" value="SIMILAR TO CHROMODOMAIN-HELICASE-DNA-BINDING PROTEIN 1 (CHD-1)"/>
    <property type="match status" value="1"/>
</dbReference>
<dbReference type="SMART" id="SM01176">
    <property type="entry name" value="DUF4208"/>
    <property type="match status" value="1"/>
</dbReference>
<reference evidence="5" key="3">
    <citation type="submission" date="2025-09" db="UniProtKB">
        <authorList>
            <consortium name="Ensembl"/>
        </authorList>
    </citation>
    <scope>IDENTIFICATION</scope>
</reference>
<dbReference type="Proteomes" id="UP000694400">
    <property type="component" value="Chromosome 20"/>
</dbReference>
<dbReference type="InterPro" id="IPR025260">
    <property type="entry name" value="CHD1-like_C"/>
</dbReference>
<feature type="domain" description="Chromodomain-helicase-DNA-binding protein 1-like C-terminal" evidence="4">
    <location>
        <begin position="46"/>
        <end position="149"/>
    </location>
</feature>
<dbReference type="Pfam" id="PF13907">
    <property type="entry name" value="CHD1-like_C"/>
    <property type="match status" value="1"/>
</dbReference>
<comment type="subcellular location">
    <subcellularLocation>
        <location evidence="1">Nucleus</location>
    </subcellularLocation>
</comment>
<evidence type="ECO:0000313" key="5">
    <source>
        <dbReference type="Ensembl" id="ENSAPLP00020023873.1"/>
    </source>
</evidence>
<reference evidence="5" key="1">
    <citation type="submission" date="2019-08" db="EMBL/GenBank/DDBJ databases">
        <title>Three high-quality genomes provides insights into domestication of ducks.</title>
        <authorList>
            <person name="Hou Z.C."/>
            <person name="Zhu F."/>
            <person name="Yin Z.T."/>
            <person name="Zhang F."/>
        </authorList>
    </citation>
    <scope>NUCLEOTIDE SEQUENCE [LARGE SCALE GENOMIC DNA]</scope>
</reference>
<dbReference type="GO" id="GO:0005634">
    <property type="term" value="C:nucleus"/>
    <property type="evidence" value="ECO:0007669"/>
    <property type="project" value="UniProtKB-SubCell"/>
</dbReference>
<evidence type="ECO:0000259" key="4">
    <source>
        <dbReference type="SMART" id="SM01176"/>
    </source>
</evidence>
<accession>A0A8B9TNJ3</accession>
<protein>
    <submittedName>
        <fullName evidence="5">Chromosome 17 open reading frame 64</fullName>
    </submittedName>
</protein>
<evidence type="ECO:0000313" key="6">
    <source>
        <dbReference type="Proteomes" id="UP000694400"/>
    </source>
</evidence>
<dbReference type="AlphaFoldDB" id="A0A8B9TNJ3"/>